<organism evidence="1 2">
    <name type="scientific">Nostoc flagelliforme FACHB-838</name>
    <dbReference type="NCBI Taxonomy" id="2692904"/>
    <lineage>
        <taxon>Bacteria</taxon>
        <taxon>Bacillati</taxon>
        <taxon>Cyanobacteriota</taxon>
        <taxon>Cyanophyceae</taxon>
        <taxon>Nostocales</taxon>
        <taxon>Nostocaceae</taxon>
        <taxon>Nostoc</taxon>
    </lineage>
</organism>
<keyword evidence="2" id="KW-1185">Reference proteome</keyword>
<proteinExistence type="predicted"/>
<comment type="caution">
    <text evidence="1">The sequence shown here is derived from an EMBL/GenBank/DDBJ whole genome shotgun (WGS) entry which is preliminary data.</text>
</comment>
<protein>
    <submittedName>
        <fullName evidence="1">Uncharacterized protein</fullName>
    </submittedName>
</protein>
<name>A0ABR8E0N7_9NOSO</name>
<dbReference type="Proteomes" id="UP000623440">
    <property type="component" value="Unassembled WGS sequence"/>
</dbReference>
<accession>A0ABR8E0N7</accession>
<dbReference type="RefSeq" id="WP_190946149.1">
    <property type="nucleotide sequence ID" value="NZ_JACJSI010000260.1"/>
</dbReference>
<sequence>MSEIQNRVQLMTIPAPIFQIGEMVEWTLDGETKQYTMRGSVVGRIYTESFYNDVSVWEYAVEIIPSLIVPRGNWKIGFDTVEEFELQKYVVQPLQVTGEDDSEPTENVLSACAA</sequence>
<dbReference type="EMBL" id="JACJSI010000260">
    <property type="protein sequence ID" value="MBD2535307.1"/>
    <property type="molecule type" value="Genomic_DNA"/>
</dbReference>
<gene>
    <name evidence="1" type="ORF">H6G97_40285</name>
</gene>
<reference evidence="1 2" key="1">
    <citation type="journal article" date="2020" name="ISME J.">
        <title>Comparative genomics reveals insights into cyanobacterial evolution and habitat adaptation.</title>
        <authorList>
            <person name="Chen M.Y."/>
            <person name="Teng W.K."/>
            <person name="Zhao L."/>
            <person name="Hu C.X."/>
            <person name="Zhou Y.K."/>
            <person name="Han B.P."/>
            <person name="Song L.R."/>
            <person name="Shu W.S."/>
        </authorList>
    </citation>
    <scope>NUCLEOTIDE SEQUENCE [LARGE SCALE GENOMIC DNA]</scope>
    <source>
        <strain evidence="1 2">FACHB-838</strain>
    </source>
</reference>
<evidence type="ECO:0000313" key="1">
    <source>
        <dbReference type="EMBL" id="MBD2535307.1"/>
    </source>
</evidence>
<evidence type="ECO:0000313" key="2">
    <source>
        <dbReference type="Proteomes" id="UP000623440"/>
    </source>
</evidence>